<dbReference type="Gene3D" id="2.170.120.40">
    <property type="entry name" value="YbbR-like domain"/>
    <property type="match status" value="2"/>
</dbReference>
<accession>A0A8I0AQ89</accession>
<keyword evidence="2" id="KW-1185">Reference proteome</keyword>
<evidence type="ECO:0000313" key="2">
    <source>
        <dbReference type="Proteomes" id="UP000615234"/>
    </source>
</evidence>
<dbReference type="AlphaFoldDB" id="A0A8I0AQ89"/>
<dbReference type="EMBL" id="JACOOX010000005">
    <property type="protein sequence ID" value="MBC5663215.1"/>
    <property type="molecule type" value="Genomic_DNA"/>
</dbReference>
<dbReference type="Pfam" id="PF07949">
    <property type="entry name" value="YbbR"/>
    <property type="match status" value="2"/>
</dbReference>
<dbReference type="RefSeq" id="WP_117822983.1">
    <property type="nucleotide sequence ID" value="NZ_JACOOX010000005.1"/>
</dbReference>
<name>A0A8I0AQ89_9FIRM</name>
<dbReference type="InterPro" id="IPR012505">
    <property type="entry name" value="YbbR"/>
</dbReference>
<protein>
    <recommendedName>
        <fullName evidence="3">YbbR-like domain-containing protein</fullName>
    </recommendedName>
</protein>
<dbReference type="Proteomes" id="UP000615234">
    <property type="component" value="Unassembled WGS sequence"/>
</dbReference>
<gene>
    <name evidence="1" type="ORF">H8S09_09970</name>
</gene>
<dbReference type="PANTHER" id="PTHR37804:SF1">
    <property type="entry name" value="CDAA REGULATORY PROTEIN CDAR"/>
    <property type="match status" value="1"/>
</dbReference>
<proteinExistence type="predicted"/>
<dbReference type="PANTHER" id="PTHR37804">
    <property type="entry name" value="CDAA REGULATORY PROTEIN CDAR"/>
    <property type="match status" value="1"/>
</dbReference>
<reference evidence="1 2" key="1">
    <citation type="submission" date="2020-08" db="EMBL/GenBank/DDBJ databases">
        <title>Genome public.</title>
        <authorList>
            <person name="Liu C."/>
            <person name="Sun Q."/>
        </authorList>
    </citation>
    <scope>NUCLEOTIDE SEQUENCE [LARGE SCALE GENOMIC DNA]</scope>
    <source>
        <strain evidence="1 2">NSJ-10</strain>
    </source>
</reference>
<evidence type="ECO:0008006" key="3">
    <source>
        <dbReference type="Google" id="ProtNLM"/>
    </source>
</evidence>
<evidence type="ECO:0000313" key="1">
    <source>
        <dbReference type="EMBL" id="MBC5663215.1"/>
    </source>
</evidence>
<dbReference type="InterPro" id="IPR053154">
    <property type="entry name" value="c-di-AMP_regulator"/>
</dbReference>
<sequence>MKDKLFSNWGWKLLSLILGFVVWVTVLNVDDYSTTRQIRDIPVTLINTDAITDKNQLYDIVSGETVDIIVKGRRSVVNALGASDFTAVADMSKLSITNAVNITVTANSSSVNNNISITIVDNVLQVELEEEQTASLPVTVTTKGETAEGYTTGIPVSTPNLITVKGAASVIERIEKAEVQVDVSGRTSDVTATCTPIFYDANGDAVSGKKLESKVTGVSVTIPVYKTKTVAVKLDTTGVPADNYKVVNVEYVPNEITVGGPADVLQNLTEITVDDIDVSGCSEDLESTIEISKYLPDGVVLADENTSISVHVAIERNISRTMTISANDITIENKLTDYDYAVQFPEGNTVVISGLSDEVAKLTAKDLKITIDAETLSIGANTVELSIKDSDTYTVDSTCKVDIEVTAMP</sequence>
<comment type="caution">
    <text evidence="1">The sequence shown here is derived from an EMBL/GenBank/DDBJ whole genome shotgun (WGS) entry which is preliminary data.</text>
</comment>
<organism evidence="1 2">
    <name type="scientific">Coprococcus hominis</name>
    <name type="common">ex Liu et al. 2022</name>
    <dbReference type="NCBI Taxonomy" id="2763039"/>
    <lineage>
        <taxon>Bacteria</taxon>
        <taxon>Bacillati</taxon>
        <taxon>Bacillota</taxon>
        <taxon>Clostridia</taxon>
        <taxon>Lachnospirales</taxon>
        <taxon>Lachnospiraceae</taxon>
        <taxon>Coprococcus</taxon>
    </lineage>
</organism>
<dbReference type="Gene3D" id="2.170.120.30">
    <property type="match status" value="2"/>
</dbReference>